<dbReference type="Proteomes" id="UP000466535">
    <property type="component" value="Unassembled WGS sequence"/>
</dbReference>
<organism evidence="2 3">
    <name type="scientific">Halovenus carboxidivorans</name>
    <dbReference type="NCBI Taxonomy" id="2692199"/>
    <lineage>
        <taxon>Archaea</taxon>
        <taxon>Methanobacteriati</taxon>
        <taxon>Methanobacteriota</taxon>
        <taxon>Stenosarchaea group</taxon>
        <taxon>Halobacteria</taxon>
        <taxon>Halobacteriales</taxon>
        <taxon>Haloarculaceae</taxon>
        <taxon>Halovenus</taxon>
    </lineage>
</organism>
<evidence type="ECO:0000313" key="3">
    <source>
        <dbReference type="Proteomes" id="UP000466535"/>
    </source>
</evidence>
<dbReference type="EMBL" id="WUUT01000001">
    <property type="protein sequence ID" value="MXR51053.1"/>
    <property type="molecule type" value="Genomic_DNA"/>
</dbReference>
<evidence type="ECO:0000256" key="1">
    <source>
        <dbReference type="SAM" id="MobiDB-lite"/>
    </source>
</evidence>
<proteinExistence type="predicted"/>
<feature type="region of interest" description="Disordered" evidence="1">
    <location>
        <begin position="1"/>
        <end position="38"/>
    </location>
</feature>
<comment type="caution">
    <text evidence="2">The sequence shown here is derived from an EMBL/GenBank/DDBJ whole genome shotgun (WGS) entry which is preliminary data.</text>
</comment>
<protein>
    <recommendedName>
        <fullName evidence="4">DUF3352 domain-containing protein</fullName>
    </recommendedName>
</protein>
<sequence length="367" mass="38634">MAQGDAGEYGPGEDRETPGPGEDQQQPGGVDDPGRTRRQVLKAGVGLGAVAAVGYGYRQSREEVFPTGDGSTLDDVPERAEFVFSWTGSELLAADGLQRATDPELAALGIEGIQTTTDVFETIEAATTIAPRELGEVSAFGTIPTESESYAGLVFESSADPETVRERLGERGNLLETAEHRGQTMWVVGNDQLTWTLALCHLSGGRYALGSRTELEDVIDVRQGEQRRLGGMVIDGFEGASDGLLRGGFVVPPAAFSALDLSITTGLADSIEYGFSSLSDGVLTVTLVAPDDGTAQDLDTTLNALGQLDRTDIAAAVGDSPVIQVVLTILEDLNTTVNGREVTATVEDGFRVPAILISFLLEEALLG</sequence>
<evidence type="ECO:0008006" key="4">
    <source>
        <dbReference type="Google" id="ProtNLM"/>
    </source>
</evidence>
<dbReference type="AlphaFoldDB" id="A0A6B0T653"/>
<name>A0A6B0T653_9EURY</name>
<gene>
    <name evidence="2" type="ORF">GRX03_05460</name>
</gene>
<keyword evidence="3" id="KW-1185">Reference proteome</keyword>
<dbReference type="RefSeq" id="WP_159763129.1">
    <property type="nucleotide sequence ID" value="NZ_WUUT01000001.1"/>
</dbReference>
<feature type="compositionally biased region" description="Low complexity" evidence="1">
    <location>
        <begin position="18"/>
        <end position="30"/>
    </location>
</feature>
<reference evidence="2 3" key="1">
    <citation type="submission" date="2019-12" db="EMBL/GenBank/DDBJ databases">
        <title>Isolation and characterization of three novel carbon monoxide-oxidizing members of Halobacteria from salione crusts and soils.</title>
        <authorList>
            <person name="Myers M.R."/>
            <person name="King G.M."/>
        </authorList>
    </citation>
    <scope>NUCLEOTIDE SEQUENCE [LARGE SCALE GENOMIC DNA]</scope>
    <source>
        <strain evidence="2 3">WSH3</strain>
    </source>
</reference>
<evidence type="ECO:0000313" key="2">
    <source>
        <dbReference type="EMBL" id="MXR51053.1"/>
    </source>
</evidence>
<accession>A0A6B0T653</accession>